<keyword evidence="8" id="KW-1133">Transmembrane helix</keyword>
<dbReference type="GO" id="GO:0005789">
    <property type="term" value="C:endoplasmic reticulum membrane"/>
    <property type="evidence" value="ECO:0007669"/>
    <property type="project" value="InterPro"/>
</dbReference>
<dbReference type="InterPro" id="IPR053958">
    <property type="entry name" value="HMGCR/SNAP/NPC1-like_SSD"/>
</dbReference>
<evidence type="ECO:0000256" key="1">
    <source>
        <dbReference type="ARBA" id="ARBA00004240"/>
    </source>
</evidence>
<feature type="domain" description="SSD" evidence="9">
    <location>
        <begin position="289"/>
        <end position="447"/>
    </location>
</feature>
<dbReference type="SUPFAM" id="SSF82866">
    <property type="entry name" value="Multidrug efflux transporter AcrB transmembrane domain"/>
    <property type="match status" value="1"/>
</dbReference>
<dbReference type="AlphaFoldDB" id="A0A8H4LXX5"/>
<dbReference type="InterPro" id="IPR030225">
    <property type="entry name" value="SCAP"/>
</dbReference>
<dbReference type="EMBL" id="JAAVMX010000005">
    <property type="protein sequence ID" value="KAF4507615.1"/>
    <property type="molecule type" value="Genomic_DNA"/>
</dbReference>
<evidence type="ECO:0000313" key="11">
    <source>
        <dbReference type="Proteomes" id="UP000557566"/>
    </source>
</evidence>
<keyword evidence="5" id="KW-0256">Endoplasmic reticulum</keyword>
<feature type="transmembrane region" description="Helical" evidence="8">
    <location>
        <begin position="668"/>
        <end position="688"/>
    </location>
</feature>
<feature type="transmembrane region" description="Helical" evidence="8">
    <location>
        <begin position="617"/>
        <end position="637"/>
    </location>
</feature>
<evidence type="ECO:0000256" key="8">
    <source>
        <dbReference type="SAM" id="Phobius"/>
    </source>
</evidence>
<evidence type="ECO:0000256" key="4">
    <source>
        <dbReference type="ARBA" id="ARBA00022737"/>
    </source>
</evidence>
<keyword evidence="7 8" id="KW-0472">Membrane</keyword>
<sequence>MIWYLLYPLRGTTEAPTLPSSHPLHAVFARYGRYAARHVVATLLVTAAVVTILIYPIPFLFTSDFINGASNLPRHVWTVAQPLSYDTAMEPDITMRSMWVHASYMQALNADLLISALELQDHLLGITKNFSPARAHRSGPRPPGASHADALSLAQRDAVHVANGLTGQSWFFHSPLLYWSCSRERILADEDILSTVNDRKNQSTSANVTLRHSIVFSGKRFEDRRLLAADALVITLLHLRNSPVGREWEKSALELPQKVADKWNIYPADGRASSSQLYEFQFRPISVQDIITLALAYGLTLLYFLMSLSNLRAVKSKVGLIVTIMAQIIFSVMSSFTLCAIFKIDLSRIPRAAYPLVVLAMSLEHIFRLINAVILTPLEDSVSSRIGQAFGETAPTALASTLQNVLMLAGLSRLVSPGVSEFCVFAAIAIIFDFFYLSTFFLAVLSVDVRRMELGDALAKASMRRNRRSDGRASRRAWWDQVLHGKIAMSTRIAGTIVMFGFVLIAQWHFFGDDGLLRKLLRLYRGADPEQVLHSARSSPLEDIHQARSPTSWLRMQDHETAREVINIIKPSSYSYVARVYDPLVFVLKDSDRVPHSKEPTLLPAAYDFIHHESARFIVIVIVVIAALRLLTNFLLWEDDRDTKDQHELDDSPLMSVKSMAKGHGMDIILLTASADGLVVSVGLDHIIRVWSVRGMGMSYVIASGDEAAATIFPVIAIAIDDKSKWLALLSRPKRAAVPNISFWNLKDRAWGATVHADSCRHRPVALFFDPSAPCHKPRALVVQHGGSLTEIVACESNERPAVEIFPEQLTCARMLARKEHGDSTLQAVILAVSRQGAVHMASRSTGAWRCRRLAIDGREEPDAHMIEVLPALDLFVVAAGDRVHLISGEDGLEMQTLQTERMLTRPLRCAYTCHRLSQAGPVGLTSFTLGYMEARSGDCILQTFVPRDDCDAIFLRTPCDTPDNDWCTWDSARETRKRVVDPGVWDVVSDGSAVGIRYIAPKSGAGQDCSSSGLRNRYGRRTPEPDPLEAWQIWAASSAGGRPEEDESQRLVKEGEQAEHLLVTELGPKARVGSNAVAFAFGDMVKLVIVGGHVRLDEGAENRTREDWIKTGSRRRKAGTGARIRTAI</sequence>
<keyword evidence="11" id="KW-1185">Reference proteome</keyword>
<proteinExistence type="predicted"/>
<feature type="transmembrane region" description="Helical" evidence="8">
    <location>
        <begin position="290"/>
        <end position="306"/>
    </location>
</feature>
<dbReference type="GO" id="GO:0032934">
    <property type="term" value="F:sterol binding"/>
    <property type="evidence" value="ECO:0007669"/>
    <property type="project" value="InterPro"/>
</dbReference>
<dbReference type="SUPFAM" id="SSF50969">
    <property type="entry name" value="YVTN repeat-like/Quinoprotein amine dehydrogenase"/>
    <property type="match status" value="1"/>
</dbReference>
<dbReference type="PANTHER" id="PTHR46378">
    <property type="entry name" value="STEROL REGULATORY ELEMENT-BINDING PROTEIN CLEAVAGE-ACTIVATING PROTEIN"/>
    <property type="match status" value="1"/>
</dbReference>
<dbReference type="PROSITE" id="PS50156">
    <property type="entry name" value="SSD"/>
    <property type="match status" value="1"/>
</dbReference>
<feature type="transmembrane region" description="Helical" evidence="8">
    <location>
        <begin position="424"/>
        <end position="445"/>
    </location>
</feature>
<dbReference type="InterPro" id="IPR011044">
    <property type="entry name" value="Quino_amine_DH_bsu"/>
</dbReference>
<feature type="transmembrane region" description="Helical" evidence="8">
    <location>
        <begin position="318"/>
        <end position="342"/>
    </location>
</feature>
<dbReference type="Pfam" id="PF12349">
    <property type="entry name" value="Sterol-sensing"/>
    <property type="match status" value="1"/>
</dbReference>
<dbReference type="InterPro" id="IPR000731">
    <property type="entry name" value="SSD"/>
</dbReference>
<reference evidence="10 11" key="1">
    <citation type="journal article" date="2020" name="Genome Biol. Evol.">
        <title>A new high-quality draft genome assembly of the Chinese cordyceps Ophiocordyceps sinensis.</title>
        <authorList>
            <person name="Shu R."/>
            <person name="Zhang J."/>
            <person name="Meng Q."/>
            <person name="Zhang H."/>
            <person name="Zhou G."/>
            <person name="Li M."/>
            <person name="Wu P."/>
            <person name="Zhao Y."/>
            <person name="Chen C."/>
            <person name="Qin Q."/>
        </authorList>
    </citation>
    <scope>NUCLEOTIDE SEQUENCE [LARGE SCALE GENOMIC DNA]</scope>
    <source>
        <strain evidence="10 11">IOZ07</strain>
    </source>
</reference>
<keyword evidence="3" id="KW-0853">WD repeat</keyword>
<evidence type="ECO:0000256" key="5">
    <source>
        <dbReference type="ARBA" id="ARBA00022824"/>
    </source>
</evidence>
<name>A0A8H4LXX5_9HYPO</name>
<feature type="transmembrane region" description="Helical" evidence="8">
    <location>
        <begin position="493"/>
        <end position="511"/>
    </location>
</feature>
<evidence type="ECO:0000256" key="2">
    <source>
        <dbReference type="ARBA" id="ARBA00004394"/>
    </source>
</evidence>
<keyword evidence="8" id="KW-0812">Transmembrane</keyword>
<dbReference type="GO" id="GO:0032936">
    <property type="term" value="C:SREBP-SCAP complex"/>
    <property type="evidence" value="ECO:0007669"/>
    <property type="project" value="TreeGrafter"/>
</dbReference>
<evidence type="ECO:0000313" key="10">
    <source>
        <dbReference type="EMBL" id="KAF4507615.1"/>
    </source>
</evidence>
<accession>A0A8H4LXX5</accession>
<evidence type="ECO:0000256" key="7">
    <source>
        <dbReference type="ARBA" id="ARBA00023136"/>
    </source>
</evidence>
<evidence type="ECO:0000259" key="9">
    <source>
        <dbReference type="PROSITE" id="PS50156"/>
    </source>
</evidence>
<dbReference type="Proteomes" id="UP000557566">
    <property type="component" value="Unassembled WGS sequence"/>
</dbReference>
<dbReference type="GO" id="GO:0000139">
    <property type="term" value="C:Golgi membrane"/>
    <property type="evidence" value="ECO:0007669"/>
    <property type="project" value="UniProtKB-SubCell"/>
</dbReference>
<organism evidence="10 11">
    <name type="scientific">Ophiocordyceps sinensis</name>
    <dbReference type="NCBI Taxonomy" id="72228"/>
    <lineage>
        <taxon>Eukaryota</taxon>
        <taxon>Fungi</taxon>
        <taxon>Dikarya</taxon>
        <taxon>Ascomycota</taxon>
        <taxon>Pezizomycotina</taxon>
        <taxon>Sordariomycetes</taxon>
        <taxon>Hypocreomycetidae</taxon>
        <taxon>Hypocreales</taxon>
        <taxon>Ophiocordycipitaceae</taxon>
        <taxon>Ophiocordyceps</taxon>
    </lineage>
</organism>
<gene>
    <name evidence="10" type="ORF">G6O67_004094</name>
</gene>
<protein>
    <recommendedName>
        <fullName evidence="9">SSD domain-containing protein</fullName>
    </recommendedName>
</protein>
<keyword evidence="6" id="KW-0333">Golgi apparatus</keyword>
<evidence type="ECO:0000256" key="6">
    <source>
        <dbReference type="ARBA" id="ARBA00023034"/>
    </source>
</evidence>
<comment type="subcellular location">
    <subcellularLocation>
        <location evidence="1">Endoplasmic reticulum</location>
    </subcellularLocation>
    <subcellularLocation>
        <location evidence="2">Golgi apparatus membrane</location>
    </subcellularLocation>
</comment>
<feature type="transmembrane region" description="Helical" evidence="8">
    <location>
        <begin position="39"/>
        <end position="61"/>
    </location>
</feature>
<evidence type="ECO:0000256" key="3">
    <source>
        <dbReference type="ARBA" id="ARBA00022574"/>
    </source>
</evidence>
<comment type="caution">
    <text evidence="10">The sequence shown here is derived from an EMBL/GenBank/DDBJ whole genome shotgun (WGS) entry which is preliminary data.</text>
</comment>
<dbReference type="OrthoDB" id="1914839at2759"/>
<dbReference type="GO" id="GO:0045540">
    <property type="term" value="P:regulation of cholesterol biosynthetic process"/>
    <property type="evidence" value="ECO:0007669"/>
    <property type="project" value="TreeGrafter"/>
</dbReference>
<dbReference type="GO" id="GO:0032933">
    <property type="term" value="P:SREBP signaling pathway"/>
    <property type="evidence" value="ECO:0007669"/>
    <property type="project" value="InterPro"/>
</dbReference>
<keyword evidence="4" id="KW-0677">Repeat</keyword>
<dbReference type="PANTHER" id="PTHR46378:SF1">
    <property type="entry name" value="STEROL REGULATORY ELEMENT-BINDING PROTEIN CLEAVAGE-ACTIVATING PROTEIN"/>
    <property type="match status" value="1"/>
</dbReference>